<dbReference type="PANTHER" id="PTHR40076:SF1">
    <property type="entry name" value="MEMBRANE PROTEIN"/>
    <property type="match status" value="1"/>
</dbReference>
<comment type="caution">
    <text evidence="3">The sequence shown here is derived from an EMBL/GenBank/DDBJ whole genome shotgun (WGS) entry which is preliminary data.</text>
</comment>
<keyword evidence="2" id="KW-1133">Transmembrane helix</keyword>
<dbReference type="SUPFAM" id="SSF82866">
    <property type="entry name" value="Multidrug efflux transporter AcrB transmembrane domain"/>
    <property type="match status" value="1"/>
</dbReference>
<keyword evidence="2" id="KW-0472">Membrane</keyword>
<dbReference type="AlphaFoldDB" id="A0A2R7YYA9"/>
<feature type="transmembrane region" description="Helical" evidence="2">
    <location>
        <begin position="139"/>
        <end position="160"/>
    </location>
</feature>
<evidence type="ECO:0008006" key="5">
    <source>
        <dbReference type="Google" id="ProtNLM"/>
    </source>
</evidence>
<gene>
    <name evidence="3" type="ORF">C7S10_09945</name>
</gene>
<feature type="transmembrane region" description="Helical" evidence="2">
    <location>
        <begin position="249"/>
        <end position="269"/>
    </location>
</feature>
<organism evidence="3 4">
    <name type="scientific">Nocardioides currus</name>
    <dbReference type="NCBI Taxonomy" id="2133958"/>
    <lineage>
        <taxon>Bacteria</taxon>
        <taxon>Bacillati</taxon>
        <taxon>Actinomycetota</taxon>
        <taxon>Actinomycetes</taxon>
        <taxon>Propionibacteriales</taxon>
        <taxon>Nocardioidaceae</taxon>
        <taxon>Nocardioides</taxon>
    </lineage>
</organism>
<dbReference type="OrthoDB" id="4829830at2"/>
<feature type="transmembrane region" description="Helical" evidence="2">
    <location>
        <begin position="98"/>
        <end position="119"/>
    </location>
</feature>
<dbReference type="RefSeq" id="WP_108344273.1">
    <property type="nucleotide sequence ID" value="NZ_PYXZ01000003.1"/>
</dbReference>
<dbReference type="InterPro" id="IPR010380">
    <property type="entry name" value="DUF975"/>
</dbReference>
<feature type="transmembrane region" description="Helical" evidence="2">
    <location>
        <begin position="207"/>
        <end position="228"/>
    </location>
</feature>
<dbReference type="Proteomes" id="UP000244867">
    <property type="component" value="Unassembled WGS sequence"/>
</dbReference>
<reference evidence="3 4" key="1">
    <citation type="submission" date="2018-03" db="EMBL/GenBank/DDBJ databases">
        <authorList>
            <person name="Keele B.F."/>
        </authorList>
    </citation>
    <scope>NUCLEOTIDE SEQUENCE [LARGE SCALE GENOMIC DNA]</scope>
    <source>
        <strain evidence="3 4">IB-3</strain>
    </source>
</reference>
<accession>A0A2R7YYA9</accession>
<dbReference type="EMBL" id="PYXZ01000003">
    <property type="protein sequence ID" value="PUA81331.1"/>
    <property type="molecule type" value="Genomic_DNA"/>
</dbReference>
<keyword evidence="2" id="KW-0812">Transmembrane</keyword>
<name>A0A2R7YYA9_9ACTN</name>
<feature type="region of interest" description="Disordered" evidence="1">
    <location>
        <begin position="1"/>
        <end position="74"/>
    </location>
</feature>
<evidence type="ECO:0000256" key="2">
    <source>
        <dbReference type="SAM" id="Phobius"/>
    </source>
</evidence>
<sequence length="303" mass="31189">MSNYGDTPDDETPKDPYGQPPSGPPSEPNYGQPGAGAPNYGDPASSQPGNQPGYGQPYGQAPYGQQPYGQQPGGVSTFSVGDAFSYGFKKFQANLGPLIIAALVLFAVVAVIQVLQYIVGGGGETTIELNDDGTMTSTSGGMLGGSIVASLFFGVLSFLAQLAIQAGIVKGALDITQGQRLSIGTMFNGINWVQVLIASLILAVATIIGLVLCILPGLAVMFVTAFTLQFIIDKDLPAVQAIQASAKLVMANAGTVLVFFLACLAAYFVGAILCGIGLLVAIPVVVIAQAYAYRTLQGEQVAA</sequence>
<evidence type="ECO:0000313" key="3">
    <source>
        <dbReference type="EMBL" id="PUA81331.1"/>
    </source>
</evidence>
<evidence type="ECO:0000256" key="1">
    <source>
        <dbReference type="SAM" id="MobiDB-lite"/>
    </source>
</evidence>
<feature type="transmembrane region" description="Helical" evidence="2">
    <location>
        <begin position="275"/>
        <end position="293"/>
    </location>
</feature>
<proteinExistence type="predicted"/>
<dbReference type="PANTHER" id="PTHR40076">
    <property type="entry name" value="MEMBRANE PROTEIN-RELATED"/>
    <property type="match status" value="1"/>
</dbReference>
<keyword evidence="4" id="KW-1185">Reference proteome</keyword>
<feature type="compositionally biased region" description="Pro residues" evidence="1">
    <location>
        <begin position="18"/>
        <end position="27"/>
    </location>
</feature>
<protein>
    <recommendedName>
        <fullName evidence="5">Integral membrane protein</fullName>
    </recommendedName>
</protein>
<evidence type="ECO:0000313" key="4">
    <source>
        <dbReference type="Proteomes" id="UP000244867"/>
    </source>
</evidence>
<feature type="compositionally biased region" description="Low complexity" evidence="1">
    <location>
        <begin position="47"/>
        <end position="74"/>
    </location>
</feature>
<feature type="transmembrane region" description="Helical" evidence="2">
    <location>
        <begin position="181"/>
        <end position="201"/>
    </location>
</feature>